<name>A0A926I596_9FIRM</name>
<evidence type="ECO:0000313" key="1">
    <source>
        <dbReference type="EMBL" id="MBC8547235.1"/>
    </source>
</evidence>
<dbReference type="Proteomes" id="UP000653127">
    <property type="component" value="Unassembled WGS sequence"/>
</dbReference>
<gene>
    <name evidence="1" type="ORF">H8711_09895</name>
</gene>
<comment type="caution">
    <text evidence="1">The sequence shown here is derived from an EMBL/GenBank/DDBJ whole genome shotgun (WGS) entry which is preliminary data.</text>
</comment>
<dbReference type="RefSeq" id="WP_249283310.1">
    <property type="nucleotide sequence ID" value="NZ_JACRST010000016.1"/>
</dbReference>
<proteinExistence type="predicted"/>
<protein>
    <submittedName>
        <fullName evidence="1">Uncharacterized protein</fullName>
    </submittedName>
</protein>
<evidence type="ECO:0000313" key="2">
    <source>
        <dbReference type="Proteomes" id="UP000653127"/>
    </source>
</evidence>
<accession>A0A926I596</accession>
<keyword evidence="2" id="KW-1185">Reference proteome</keyword>
<sequence>MKRITIEIPDTTWAVGMDVVYVDEDGINNFAGFSLDKENLEDGFVTKWGDAE</sequence>
<reference evidence="1" key="1">
    <citation type="submission" date="2020-08" db="EMBL/GenBank/DDBJ databases">
        <title>Genome public.</title>
        <authorList>
            <person name="Liu C."/>
            <person name="Sun Q."/>
        </authorList>
    </citation>
    <scope>NUCLEOTIDE SEQUENCE</scope>
    <source>
        <strain evidence="1">NSJ-31</strain>
    </source>
</reference>
<dbReference type="AlphaFoldDB" id="A0A926I596"/>
<dbReference type="EMBL" id="JACRST010000016">
    <property type="protein sequence ID" value="MBC8547235.1"/>
    <property type="molecule type" value="Genomic_DNA"/>
</dbReference>
<organism evidence="1 2">
    <name type="scientific">Ligaoa zhengdingensis</name>
    <dbReference type="NCBI Taxonomy" id="2763658"/>
    <lineage>
        <taxon>Bacteria</taxon>
        <taxon>Bacillati</taxon>
        <taxon>Bacillota</taxon>
        <taxon>Clostridia</taxon>
        <taxon>Eubacteriales</taxon>
        <taxon>Oscillospiraceae</taxon>
        <taxon>Ligaoa</taxon>
    </lineage>
</organism>